<dbReference type="GO" id="GO:0046592">
    <property type="term" value="F:polyamine oxidase activity"/>
    <property type="evidence" value="ECO:0007669"/>
    <property type="project" value="TreeGrafter"/>
</dbReference>
<proteinExistence type="predicted"/>
<dbReference type="InterPro" id="IPR050281">
    <property type="entry name" value="Flavin_monoamine_oxidase"/>
</dbReference>
<reference evidence="2 3" key="1">
    <citation type="journal article" date="2018" name="Nat. Ecol. Evol.">
        <title>Genomic signatures of mitonuclear coevolution across populations of Tigriopus californicus.</title>
        <authorList>
            <person name="Barreto F.S."/>
            <person name="Watson E.T."/>
            <person name="Lima T.G."/>
            <person name="Willett C.S."/>
            <person name="Edmands S."/>
            <person name="Li W."/>
            <person name="Burton R.S."/>
        </authorList>
    </citation>
    <scope>NUCLEOTIDE SEQUENCE [LARGE SCALE GENOMIC DNA]</scope>
    <source>
        <strain evidence="2 3">San Diego</strain>
    </source>
</reference>
<gene>
    <name evidence="2" type="ORF">TCAL_04246</name>
</gene>
<name>A0A553PKL4_TIGCA</name>
<comment type="caution">
    <text evidence="2">The sequence shown here is derived from an EMBL/GenBank/DDBJ whole genome shotgun (WGS) entry which is preliminary data.</text>
</comment>
<feature type="domain" description="Amine oxidase" evidence="1">
    <location>
        <begin position="19"/>
        <end position="382"/>
    </location>
</feature>
<evidence type="ECO:0000313" key="2">
    <source>
        <dbReference type="EMBL" id="TRY78224.1"/>
    </source>
</evidence>
<organism evidence="2 3">
    <name type="scientific">Tigriopus californicus</name>
    <name type="common">Marine copepod</name>
    <dbReference type="NCBI Taxonomy" id="6832"/>
    <lineage>
        <taxon>Eukaryota</taxon>
        <taxon>Metazoa</taxon>
        <taxon>Ecdysozoa</taxon>
        <taxon>Arthropoda</taxon>
        <taxon>Crustacea</taxon>
        <taxon>Multicrustacea</taxon>
        <taxon>Hexanauplia</taxon>
        <taxon>Copepoda</taxon>
        <taxon>Harpacticoida</taxon>
        <taxon>Harpacticidae</taxon>
        <taxon>Tigriopus</taxon>
    </lineage>
</organism>
<accession>A0A553PKL4</accession>
<dbReference type="Gene3D" id="3.90.660.10">
    <property type="match status" value="1"/>
</dbReference>
<dbReference type="SUPFAM" id="SSF51905">
    <property type="entry name" value="FAD/NAD(P)-binding domain"/>
    <property type="match status" value="1"/>
</dbReference>
<dbReference type="STRING" id="6832.A0A553PKL4"/>
<dbReference type="SUPFAM" id="SSF54373">
    <property type="entry name" value="FAD-linked reductases, C-terminal domain"/>
    <property type="match status" value="1"/>
</dbReference>
<dbReference type="InterPro" id="IPR036188">
    <property type="entry name" value="FAD/NAD-bd_sf"/>
</dbReference>
<dbReference type="Proteomes" id="UP000318571">
    <property type="component" value="Chromosome 11"/>
</dbReference>
<protein>
    <recommendedName>
        <fullName evidence="1">Amine oxidase domain-containing protein</fullName>
    </recommendedName>
</protein>
<dbReference type="InterPro" id="IPR002937">
    <property type="entry name" value="Amino_oxidase"/>
</dbReference>
<dbReference type="PANTHER" id="PTHR10742">
    <property type="entry name" value="FLAVIN MONOAMINE OXIDASE"/>
    <property type="match status" value="1"/>
</dbReference>
<dbReference type="Pfam" id="PF01593">
    <property type="entry name" value="Amino_oxidase"/>
    <property type="match status" value="1"/>
</dbReference>
<dbReference type="Gene3D" id="3.50.50.60">
    <property type="entry name" value="FAD/NAD(P)-binding domain"/>
    <property type="match status" value="1"/>
</dbReference>
<dbReference type="PANTHER" id="PTHR10742:SF416">
    <property type="entry name" value="SPERMINE OXIDASE"/>
    <property type="match status" value="1"/>
</dbReference>
<dbReference type="OMA" id="YSFRSTY"/>
<evidence type="ECO:0000259" key="1">
    <source>
        <dbReference type="Pfam" id="PF01593"/>
    </source>
</evidence>
<dbReference type="AlphaFoldDB" id="A0A553PKL4"/>
<evidence type="ECO:0000313" key="3">
    <source>
        <dbReference type="Proteomes" id="UP000318571"/>
    </source>
</evidence>
<sequence length="409" mass="46158">MEESKLPRTKVVIIGAGASGLAAADALLKNDLKDFMILESSDRIGGRVHSIDWAGTDIELGAQWIHGEEGNVACEIALEHGILEDPKAPTLEDIGEDFFDSHGNEWDEQLVEDIEAIFEQAEDDLEERPVQSEESIGDYFEPKIKELVQDRDDTFRKHVFMYLDFYHRYQQAVEACNHWNQASLYSGHRLYELPPGKESIALKGDHKMSDILDTFLSDELKSKIAIGSEVTQISEDESKAGYKITTKNGKTFLTDAVLVSVSLGVLKAHHPTLFSPPLPKAKVEAIQSVEFGTVNKIYLEFEHPWWSPDAEGFGFLFENDSDYSLTTSKTDWTRSLLGLYLVANRPNILSMWISGHGARYLETLSEQDSQRDTMNFIRKFLHNALGAGFAARYDELYPEIPPQEISRYS</sequence>
<dbReference type="EMBL" id="VCGU01000003">
    <property type="protein sequence ID" value="TRY78224.1"/>
    <property type="molecule type" value="Genomic_DNA"/>
</dbReference>
<keyword evidence="3" id="KW-1185">Reference proteome</keyword>